<evidence type="ECO:0000256" key="2">
    <source>
        <dbReference type="ARBA" id="ARBA00022475"/>
    </source>
</evidence>
<sequence length="414" mass="44548">MQSSEFMTSPQANSYFSLIRSQFGLLAIGFIALFTGNLGQSFFIGLFQSDIANSLNLSAGEFGAVYAALTMASGFLVLYFGQKLDWIAPRRYALLVLTALLAGVILLTTSPWLIPALFGLGLVRLCGQGLMTHFGSTLAGREFTINRGRALGVVSLGMPLGEIILAPVIALFIGWLSWQQIWWAVAVVIFLIWLMLLLLAKWPEAPEIKRDSSGNKIKGPNPMLEKRFWLIIPLTMALPVTLTGIFIFQSQMTIDLNATTTAYALGLTAMGIARFPGALLGGRWIDELGVSLLARLYLAPFALAIILAVLMGGNAGVLILMIGAGISLGMSSPVVDSLLVVLWGREHLGHVRSVKSAFMVFSTGLAPAVLGFLIDGGVQFEAILMGMLVFMAIGWCLALAPIREAEKAFSDAEN</sequence>
<dbReference type="GO" id="GO:0005886">
    <property type="term" value="C:plasma membrane"/>
    <property type="evidence" value="ECO:0007669"/>
    <property type="project" value="UniProtKB-SubCell"/>
</dbReference>
<keyword evidence="9" id="KW-1185">Reference proteome</keyword>
<dbReference type="InterPro" id="IPR020846">
    <property type="entry name" value="MFS_dom"/>
</dbReference>
<gene>
    <name evidence="8" type="ordered locus">Q7A_1208</name>
</gene>
<dbReference type="Pfam" id="PF07690">
    <property type="entry name" value="MFS_1"/>
    <property type="match status" value="1"/>
</dbReference>
<protein>
    <submittedName>
        <fullName evidence="8">Permease</fullName>
    </submittedName>
</protein>
<feature type="transmembrane region" description="Helical" evidence="6">
    <location>
        <begin position="356"/>
        <end position="374"/>
    </location>
</feature>
<accession>I1XI27</accession>
<dbReference type="Gene3D" id="1.20.1250.20">
    <property type="entry name" value="MFS general substrate transporter like domains"/>
    <property type="match status" value="2"/>
</dbReference>
<dbReference type="KEGG" id="mej:Q7A_1208"/>
<feature type="transmembrane region" description="Helical" evidence="6">
    <location>
        <begin position="23"/>
        <end position="43"/>
    </location>
</feature>
<dbReference type="InterPro" id="IPR050189">
    <property type="entry name" value="MFS_Efflux_Transporters"/>
</dbReference>
<dbReference type="STRING" id="754476.Q7A_1208"/>
<evidence type="ECO:0000256" key="3">
    <source>
        <dbReference type="ARBA" id="ARBA00022692"/>
    </source>
</evidence>
<feature type="transmembrane region" description="Helical" evidence="6">
    <location>
        <begin position="181"/>
        <end position="200"/>
    </location>
</feature>
<comment type="subcellular location">
    <subcellularLocation>
        <location evidence="1">Cell membrane</location>
        <topology evidence="1">Multi-pass membrane protein</topology>
    </subcellularLocation>
</comment>
<feature type="transmembrane region" description="Helical" evidence="6">
    <location>
        <begin position="63"/>
        <end position="80"/>
    </location>
</feature>
<dbReference type="InterPro" id="IPR011701">
    <property type="entry name" value="MFS"/>
</dbReference>
<dbReference type="eggNOG" id="COG2814">
    <property type="taxonomic scope" value="Bacteria"/>
</dbReference>
<keyword evidence="5 6" id="KW-0472">Membrane</keyword>
<feature type="transmembrane region" description="Helical" evidence="6">
    <location>
        <begin position="120"/>
        <end position="139"/>
    </location>
</feature>
<feature type="transmembrane region" description="Helical" evidence="6">
    <location>
        <begin position="380"/>
        <end position="400"/>
    </location>
</feature>
<feature type="transmembrane region" description="Helical" evidence="6">
    <location>
        <begin position="151"/>
        <end position="175"/>
    </location>
</feature>
<feature type="transmembrane region" description="Helical" evidence="6">
    <location>
        <begin position="292"/>
        <end position="311"/>
    </location>
</feature>
<feature type="transmembrane region" description="Helical" evidence="6">
    <location>
        <begin position="260"/>
        <end position="280"/>
    </location>
</feature>
<dbReference type="PROSITE" id="PS50850">
    <property type="entry name" value="MFS"/>
    <property type="match status" value="1"/>
</dbReference>
<evidence type="ECO:0000256" key="6">
    <source>
        <dbReference type="SAM" id="Phobius"/>
    </source>
</evidence>
<feature type="domain" description="Major facilitator superfamily (MFS) profile" evidence="7">
    <location>
        <begin position="25"/>
        <end position="406"/>
    </location>
</feature>
<feature type="transmembrane region" description="Helical" evidence="6">
    <location>
        <begin position="317"/>
        <end position="344"/>
    </location>
</feature>
<dbReference type="AlphaFoldDB" id="I1XI27"/>
<dbReference type="SUPFAM" id="SSF103473">
    <property type="entry name" value="MFS general substrate transporter"/>
    <property type="match status" value="1"/>
</dbReference>
<evidence type="ECO:0000256" key="1">
    <source>
        <dbReference type="ARBA" id="ARBA00004651"/>
    </source>
</evidence>
<evidence type="ECO:0000256" key="5">
    <source>
        <dbReference type="ARBA" id="ARBA00023136"/>
    </source>
</evidence>
<reference evidence="8 9" key="2">
    <citation type="journal article" date="2013" name="Int. J. Syst. Evol. Microbiol.">
        <title>Methylophaga nitratireducenticrescens sp. nov. and Methylophaga frappieri sp. nov., isolated from the biofilm of the methanol-fed denitrification system treating the seawater at the Montreal Biodome.</title>
        <authorList>
            <person name="Villeneuve C."/>
            <person name="Martineau C."/>
            <person name="Mauffrey F."/>
            <person name="Villemur R."/>
        </authorList>
    </citation>
    <scope>NUCLEOTIDE SEQUENCE [LARGE SCALE GENOMIC DNA]</scope>
    <source>
        <strain evidence="8 9">JAM1</strain>
    </source>
</reference>
<feature type="transmembrane region" description="Helical" evidence="6">
    <location>
        <begin position="92"/>
        <end position="114"/>
    </location>
</feature>
<keyword evidence="3 6" id="KW-0812">Transmembrane</keyword>
<name>I1XI27_METNJ</name>
<keyword evidence="4 6" id="KW-1133">Transmembrane helix</keyword>
<dbReference type="RefSeq" id="WP_014706420.1">
    <property type="nucleotide sequence ID" value="NC_017857.3"/>
</dbReference>
<evidence type="ECO:0000313" key="9">
    <source>
        <dbReference type="Proteomes" id="UP000009144"/>
    </source>
</evidence>
<dbReference type="PATRIC" id="fig|754476.3.peg.1192"/>
<evidence type="ECO:0000313" key="8">
    <source>
        <dbReference type="EMBL" id="AFI84046.1"/>
    </source>
</evidence>
<dbReference type="PANTHER" id="PTHR43124:SF3">
    <property type="entry name" value="CHLORAMPHENICOL EFFLUX PUMP RV0191"/>
    <property type="match status" value="1"/>
</dbReference>
<proteinExistence type="predicted"/>
<dbReference type="PANTHER" id="PTHR43124">
    <property type="entry name" value="PURINE EFFLUX PUMP PBUE"/>
    <property type="match status" value="1"/>
</dbReference>
<feature type="transmembrane region" description="Helical" evidence="6">
    <location>
        <begin position="228"/>
        <end position="248"/>
    </location>
</feature>
<organism evidence="8 9">
    <name type="scientific">Methylophaga nitratireducenticrescens</name>
    <dbReference type="NCBI Taxonomy" id="754476"/>
    <lineage>
        <taxon>Bacteria</taxon>
        <taxon>Pseudomonadati</taxon>
        <taxon>Pseudomonadota</taxon>
        <taxon>Gammaproteobacteria</taxon>
        <taxon>Thiotrichales</taxon>
        <taxon>Piscirickettsiaceae</taxon>
        <taxon>Methylophaga</taxon>
    </lineage>
</organism>
<dbReference type="HOGENOM" id="CLU_001265_59_9_6"/>
<dbReference type="GO" id="GO:0022857">
    <property type="term" value="F:transmembrane transporter activity"/>
    <property type="evidence" value="ECO:0007669"/>
    <property type="project" value="InterPro"/>
</dbReference>
<evidence type="ECO:0000256" key="4">
    <source>
        <dbReference type="ARBA" id="ARBA00022989"/>
    </source>
</evidence>
<keyword evidence="2" id="KW-1003">Cell membrane</keyword>
<reference evidence="8 9" key="1">
    <citation type="journal article" date="2012" name="J. Bacteriol.">
        <title>Complete genome sequences of Methylophaga sp. strain JAM1 and Methylophaga sp. strain JAM7.</title>
        <authorList>
            <person name="Villeneuve C."/>
            <person name="Martineau C."/>
            <person name="Mauffrey F."/>
            <person name="Villemur R."/>
        </authorList>
    </citation>
    <scope>NUCLEOTIDE SEQUENCE [LARGE SCALE GENOMIC DNA]</scope>
    <source>
        <strain evidence="8 9">JAM1</strain>
    </source>
</reference>
<dbReference type="InterPro" id="IPR036259">
    <property type="entry name" value="MFS_trans_sf"/>
</dbReference>
<dbReference type="EMBL" id="CP003390">
    <property type="protein sequence ID" value="AFI84046.1"/>
    <property type="molecule type" value="Genomic_DNA"/>
</dbReference>
<dbReference type="Proteomes" id="UP000009144">
    <property type="component" value="Chromosome"/>
</dbReference>
<evidence type="ECO:0000259" key="7">
    <source>
        <dbReference type="PROSITE" id="PS50850"/>
    </source>
</evidence>